<accession>N1NZZ5</accession>
<protein>
    <submittedName>
        <fullName evidence="1">Uncharacterized protein</fullName>
    </submittedName>
</protein>
<dbReference type="OrthoDB" id="4039556at2759"/>
<name>N1NZZ5_YEASC</name>
<organism evidence="1">
    <name type="scientific">Saccharomyces cerevisiae (strain CEN.PK113-7D)</name>
    <name type="common">Baker's yeast</name>
    <dbReference type="NCBI Taxonomy" id="889517"/>
    <lineage>
        <taxon>Eukaryota</taxon>
        <taxon>Fungi</taxon>
        <taxon>Dikarya</taxon>
        <taxon>Ascomycota</taxon>
        <taxon>Saccharomycotina</taxon>
        <taxon>Saccharomycetes</taxon>
        <taxon>Saccharomycetales</taxon>
        <taxon>Saccharomycetaceae</taxon>
        <taxon>Saccharomyces</taxon>
    </lineage>
</organism>
<feature type="non-terminal residue" evidence="1">
    <location>
        <position position="123"/>
    </location>
</feature>
<dbReference type="PANTHER" id="PTHR31583:SF2">
    <property type="match status" value="1"/>
</dbReference>
<dbReference type="PANTHER" id="PTHR31583">
    <property type="match status" value="1"/>
</dbReference>
<sequence>MMNKKDRLGDILHIILRACALNFGAGPRGGAGDEEDRFITNEDPIIPSVDEHVSCAVLTLHDAVKALLVSSCACTARDLDIFDDNNGVAMWKWIKILYHEVARETTLKDSYRITLVSSSDGIS</sequence>
<gene>
    <name evidence="1" type="ORF">CENPK1137D_833</name>
</gene>
<proteinExistence type="predicted"/>
<dbReference type="Proteomes" id="UP000013192">
    <property type="component" value="Chromosome XII"/>
</dbReference>
<evidence type="ECO:0000313" key="1">
    <source>
        <dbReference type="EMBL" id="EIW09063.1"/>
    </source>
</evidence>
<dbReference type="AlphaFoldDB" id="N1NZZ5"/>
<reference evidence="1" key="1">
    <citation type="submission" date="2012-03" db="EMBL/GenBank/DDBJ databases">
        <title>De novo sequencing, assembly and analysis of the genome of the laboratory strain Saccharomyces cerevisiae CEN.PK113-7D, a model for modern industrial biotechnology.</title>
        <authorList>
            <person name="Nijkamp J.F."/>
            <person name="van den Broek M.A."/>
            <person name="Datema E."/>
            <person name="de Kok S."/>
            <person name="Bosman L."/>
            <person name="Luttink M.A."/>
            <person name="Daran-Lapujade P."/>
            <person name="Vongsangnak W."/>
            <person name="Nielsen J."/>
            <person name="Heijne W.H.M."/>
            <person name="Klaassen P."/>
            <person name="Platt D."/>
            <person name="Paddon C.J."/>
            <person name="Koetter P."/>
            <person name="van Ham R.C."/>
            <person name="Reinders M.J.T."/>
            <person name="Pronk J.T."/>
            <person name="de Ridder D."/>
            <person name="Daran J.-M."/>
        </authorList>
    </citation>
    <scope>NUCLEOTIDE SEQUENCE</scope>
    <source>
        <strain evidence="1">CEN.PK113-7D</strain>
    </source>
</reference>
<dbReference type="HOGENOM" id="CLU_2020883_0_0_1"/>
<dbReference type="EMBL" id="CM001533">
    <property type="protein sequence ID" value="EIW09063.1"/>
    <property type="molecule type" value="Genomic_DNA"/>
</dbReference>
<dbReference type="InterPro" id="IPR050978">
    <property type="entry name" value="Y'_ATP-dependent_helicase"/>
</dbReference>